<dbReference type="InterPro" id="IPR003661">
    <property type="entry name" value="HisK_dim/P_dom"/>
</dbReference>
<dbReference type="Gene3D" id="2.10.70.100">
    <property type="match status" value="1"/>
</dbReference>
<keyword evidence="5" id="KW-0418">Kinase</keyword>
<keyword evidence="7" id="KW-0175">Coiled coil</keyword>
<keyword evidence="11" id="KW-0067">ATP-binding</keyword>
<keyword evidence="3" id="KW-0597">Phosphoprotein</keyword>
<dbReference type="InterPro" id="IPR000700">
    <property type="entry name" value="PAS-assoc_C"/>
</dbReference>
<dbReference type="Proteomes" id="UP001576774">
    <property type="component" value="Unassembled WGS sequence"/>
</dbReference>
<keyword evidence="11" id="KW-0547">Nucleotide-binding</keyword>
<dbReference type="InterPro" id="IPR036890">
    <property type="entry name" value="HATPase_C_sf"/>
</dbReference>
<keyword evidence="4" id="KW-0808">Transferase</keyword>
<evidence type="ECO:0000256" key="6">
    <source>
        <dbReference type="ARBA" id="ARBA00023012"/>
    </source>
</evidence>
<dbReference type="InterPro" id="IPR013656">
    <property type="entry name" value="PAS_4"/>
</dbReference>
<name>A0ABV4X3J0_9CYAN</name>
<gene>
    <name evidence="11" type="ORF">ACE1CC_10705</name>
</gene>
<evidence type="ECO:0000259" key="9">
    <source>
        <dbReference type="PROSITE" id="PS50109"/>
    </source>
</evidence>
<accession>A0ABV4X3J0</accession>
<dbReference type="SMART" id="SM00086">
    <property type="entry name" value="PAC"/>
    <property type="match status" value="2"/>
</dbReference>
<dbReference type="PROSITE" id="PS50113">
    <property type="entry name" value="PAC"/>
    <property type="match status" value="1"/>
</dbReference>
<dbReference type="Pfam" id="PF00512">
    <property type="entry name" value="HisKA"/>
    <property type="match status" value="1"/>
</dbReference>
<dbReference type="Pfam" id="PF08448">
    <property type="entry name" value="PAS_4"/>
    <property type="match status" value="1"/>
</dbReference>
<dbReference type="CDD" id="cd00130">
    <property type="entry name" value="PAS"/>
    <property type="match status" value="1"/>
</dbReference>
<protein>
    <recommendedName>
        <fullName evidence="2">histidine kinase</fullName>
        <ecNumber evidence="2">2.7.13.3</ecNumber>
    </recommendedName>
</protein>
<dbReference type="SMART" id="SM00388">
    <property type="entry name" value="HisKA"/>
    <property type="match status" value="1"/>
</dbReference>
<dbReference type="InterPro" id="IPR052162">
    <property type="entry name" value="Sensor_kinase/Photoreceptor"/>
</dbReference>
<dbReference type="SMART" id="SM00387">
    <property type="entry name" value="HATPase_c"/>
    <property type="match status" value="1"/>
</dbReference>
<keyword evidence="6" id="KW-0902">Two-component regulatory system</keyword>
<evidence type="ECO:0000256" key="3">
    <source>
        <dbReference type="ARBA" id="ARBA00022553"/>
    </source>
</evidence>
<dbReference type="Pfam" id="PF08447">
    <property type="entry name" value="PAS_3"/>
    <property type="match status" value="1"/>
</dbReference>
<evidence type="ECO:0000256" key="7">
    <source>
        <dbReference type="SAM" id="Coils"/>
    </source>
</evidence>
<dbReference type="NCBIfam" id="TIGR00229">
    <property type="entry name" value="sensory_box"/>
    <property type="match status" value="1"/>
</dbReference>
<sequence>MAKSLYRLGFVLSLPGLLISTGILQITIALIVYAMGIDRTRSLELWIMGAIASTGFTFLLAIPRLKRNHQALETLIATRTTALMKANAQLAQEIEERKQIEVALRLRETTLKKVQQIAHIGSWEFNFQTRQITWSEELYRIHGLDPKQPQPNYQESLAFVHPDDLPIHQAQIYEPVINRKPFAADLRIIRADGTVRFLEARGEPIFDENHQLIRYLGMTRDLTERKEAEEKLRQSEATNRALVQAIPDLLIRIHRDGTYLDVFYGGNVRVFNLEKAQIDKHINDVLPLETASELMQAIQEVLATKQIKVDERQVVFNQRIYYEETRIVPCTDDEVLVIVRDISDRKQIELELEQARAEALQALAQEKELNRLKSEFVSLVTHDFHAPLVSIQGFNSLLRQGCPNLPIETQNRYFNKIDASVNHLMYLLEQVLLIGKSESGKLQCYPTTVNLEEFCRELIESFQLQSNDNPIEFSYTSDRTSVEIDETIVRQIMINLLTNAAKYSPQSSAINLTVECEESAIVLQVQDRGIGIPPEEQTHLFEAFYRCSNVKSVRGSGLGLAVVKTCVDAHNGEISIISQIGQGTTVTVTLPTKPTK</sequence>
<dbReference type="SUPFAM" id="SSF47384">
    <property type="entry name" value="Homodimeric domain of signal transducing histidine kinase"/>
    <property type="match status" value="1"/>
</dbReference>
<dbReference type="GO" id="GO:0005524">
    <property type="term" value="F:ATP binding"/>
    <property type="evidence" value="ECO:0007669"/>
    <property type="project" value="UniProtKB-KW"/>
</dbReference>
<dbReference type="Pfam" id="PF02518">
    <property type="entry name" value="HATPase_c"/>
    <property type="match status" value="1"/>
</dbReference>
<dbReference type="PANTHER" id="PTHR43304">
    <property type="entry name" value="PHYTOCHROME-LIKE PROTEIN CPH1"/>
    <property type="match status" value="1"/>
</dbReference>
<dbReference type="InterPro" id="IPR036097">
    <property type="entry name" value="HisK_dim/P_sf"/>
</dbReference>
<dbReference type="InterPro" id="IPR000014">
    <property type="entry name" value="PAS"/>
</dbReference>
<dbReference type="EMBL" id="JBHFNQ010000085">
    <property type="protein sequence ID" value="MFB2877343.1"/>
    <property type="molecule type" value="Genomic_DNA"/>
</dbReference>
<feature type="transmembrane region" description="Helical" evidence="8">
    <location>
        <begin position="12"/>
        <end position="33"/>
    </location>
</feature>
<keyword evidence="8" id="KW-1133">Transmembrane helix</keyword>
<dbReference type="InterPro" id="IPR001610">
    <property type="entry name" value="PAC"/>
</dbReference>
<evidence type="ECO:0000256" key="8">
    <source>
        <dbReference type="SAM" id="Phobius"/>
    </source>
</evidence>
<feature type="domain" description="PAC" evidence="10">
    <location>
        <begin position="182"/>
        <end position="234"/>
    </location>
</feature>
<dbReference type="InterPro" id="IPR013655">
    <property type="entry name" value="PAS_fold_3"/>
</dbReference>
<dbReference type="SUPFAM" id="SSF55874">
    <property type="entry name" value="ATPase domain of HSP90 chaperone/DNA topoisomerase II/histidine kinase"/>
    <property type="match status" value="1"/>
</dbReference>
<dbReference type="SUPFAM" id="SSF55785">
    <property type="entry name" value="PYP-like sensor domain (PAS domain)"/>
    <property type="match status" value="2"/>
</dbReference>
<dbReference type="PROSITE" id="PS50109">
    <property type="entry name" value="HIS_KIN"/>
    <property type="match status" value="1"/>
</dbReference>
<evidence type="ECO:0000256" key="4">
    <source>
        <dbReference type="ARBA" id="ARBA00022679"/>
    </source>
</evidence>
<dbReference type="EC" id="2.7.13.3" evidence="2"/>
<comment type="caution">
    <text evidence="11">The sequence shown here is derived from an EMBL/GenBank/DDBJ whole genome shotgun (WGS) entry which is preliminary data.</text>
</comment>
<evidence type="ECO:0000313" key="12">
    <source>
        <dbReference type="Proteomes" id="UP001576774"/>
    </source>
</evidence>
<evidence type="ECO:0000256" key="1">
    <source>
        <dbReference type="ARBA" id="ARBA00000085"/>
    </source>
</evidence>
<dbReference type="CDD" id="cd00082">
    <property type="entry name" value="HisKA"/>
    <property type="match status" value="1"/>
</dbReference>
<evidence type="ECO:0000256" key="5">
    <source>
        <dbReference type="ARBA" id="ARBA00022777"/>
    </source>
</evidence>
<feature type="coiled-coil region" evidence="7">
    <location>
        <begin position="338"/>
        <end position="372"/>
    </location>
</feature>
<feature type="domain" description="Histidine kinase" evidence="9">
    <location>
        <begin position="379"/>
        <end position="594"/>
    </location>
</feature>
<dbReference type="InterPro" id="IPR005467">
    <property type="entry name" value="His_kinase_dom"/>
</dbReference>
<dbReference type="Gene3D" id="3.30.450.20">
    <property type="entry name" value="PAS domain"/>
    <property type="match status" value="2"/>
</dbReference>
<dbReference type="InterPro" id="IPR035965">
    <property type="entry name" value="PAS-like_dom_sf"/>
</dbReference>
<dbReference type="RefSeq" id="WP_413270444.1">
    <property type="nucleotide sequence ID" value="NZ_JBHFNQ010000085.1"/>
</dbReference>
<evidence type="ECO:0000256" key="2">
    <source>
        <dbReference type="ARBA" id="ARBA00012438"/>
    </source>
</evidence>
<dbReference type="InterPro" id="IPR003594">
    <property type="entry name" value="HATPase_dom"/>
</dbReference>
<comment type="catalytic activity">
    <reaction evidence="1">
        <text>ATP + protein L-histidine = ADP + protein N-phospho-L-histidine.</text>
        <dbReference type="EC" id="2.7.13.3"/>
    </reaction>
</comment>
<keyword evidence="8" id="KW-0812">Transmembrane</keyword>
<dbReference type="InterPro" id="IPR004358">
    <property type="entry name" value="Sig_transdc_His_kin-like_C"/>
</dbReference>
<evidence type="ECO:0000259" key="10">
    <source>
        <dbReference type="PROSITE" id="PS50113"/>
    </source>
</evidence>
<dbReference type="PANTHER" id="PTHR43304:SF1">
    <property type="entry name" value="PAC DOMAIN-CONTAINING PROTEIN"/>
    <property type="match status" value="1"/>
</dbReference>
<feature type="coiled-coil region" evidence="7">
    <location>
        <begin position="218"/>
        <end position="245"/>
    </location>
</feature>
<dbReference type="Gene3D" id="1.10.287.130">
    <property type="match status" value="1"/>
</dbReference>
<keyword evidence="12" id="KW-1185">Reference proteome</keyword>
<keyword evidence="8" id="KW-0472">Membrane</keyword>
<dbReference type="Gene3D" id="3.30.565.10">
    <property type="entry name" value="Histidine kinase-like ATPase, C-terminal domain"/>
    <property type="match status" value="1"/>
</dbReference>
<dbReference type="PRINTS" id="PR00344">
    <property type="entry name" value="BCTRLSENSOR"/>
</dbReference>
<reference evidence="11 12" key="1">
    <citation type="submission" date="2024-09" db="EMBL/GenBank/DDBJ databases">
        <title>Floridaenema gen nov. (Aerosakkonemataceae, Aerosakkonematales ord. nov., Cyanobacteria) from benthic tropical and subtropical fresh waters, with the description of four new species.</title>
        <authorList>
            <person name="Moretto J.A."/>
            <person name="Berthold D.E."/>
            <person name="Lefler F.W."/>
            <person name="Huang I.-S."/>
            <person name="Laughinghouse H. IV."/>
        </authorList>
    </citation>
    <scope>NUCLEOTIDE SEQUENCE [LARGE SCALE GENOMIC DNA]</scope>
    <source>
        <strain evidence="11 12">BLCC-F46</strain>
    </source>
</reference>
<organism evidence="11 12">
    <name type="scientific">Floridaenema aerugineum BLCC-F46</name>
    <dbReference type="NCBI Taxonomy" id="3153654"/>
    <lineage>
        <taxon>Bacteria</taxon>
        <taxon>Bacillati</taxon>
        <taxon>Cyanobacteriota</taxon>
        <taxon>Cyanophyceae</taxon>
        <taxon>Oscillatoriophycideae</taxon>
        <taxon>Aerosakkonematales</taxon>
        <taxon>Aerosakkonemataceae</taxon>
        <taxon>Floridanema</taxon>
        <taxon>Floridanema aerugineum</taxon>
    </lineage>
</organism>
<evidence type="ECO:0000313" key="11">
    <source>
        <dbReference type="EMBL" id="MFB2877343.1"/>
    </source>
</evidence>
<proteinExistence type="predicted"/>
<feature type="transmembrane region" description="Helical" evidence="8">
    <location>
        <begin position="45"/>
        <end position="62"/>
    </location>
</feature>
<dbReference type="CDD" id="cd00075">
    <property type="entry name" value="HATPase"/>
    <property type="match status" value="1"/>
</dbReference>